<gene>
    <name evidence="2" type="ORF">AB852_14345</name>
</gene>
<accession>A0A1Q4V7Q8</accession>
<dbReference type="InterPro" id="IPR032710">
    <property type="entry name" value="NTF2-like_dom_sf"/>
</dbReference>
<evidence type="ECO:0000313" key="2">
    <source>
        <dbReference type="EMBL" id="OKH93881.1"/>
    </source>
</evidence>
<dbReference type="EMBL" id="LFBV01000003">
    <property type="protein sequence ID" value="OKH93881.1"/>
    <property type="molecule type" value="Genomic_DNA"/>
</dbReference>
<evidence type="ECO:0000313" key="3">
    <source>
        <dbReference type="Proteomes" id="UP000186455"/>
    </source>
</evidence>
<dbReference type="Proteomes" id="UP000186455">
    <property type="component" value="Unassembled WGS sequence"/>
</dbReference>
<evidence type="ECO:0000259" key="1">
    <source>
        <dbReference type="Pfam" id="PF12680"/>
    </source>
</evidence>
<protein>
    <recommendedName>
        <fullName evidence="1">SnoaL-like domain-containing protein</fullName>
    </recommendedName>
</protein>
<dbReference type="InterPro" id="IPR037401">
    <property type="entry name" value="SnoaL-like"/>
</dbReference>
<dbReference type="Gene3D" id="3.10.450.50">
    <property type="match status" value="1"/>
</dbReference>
<proteinExistence type="predicted"/>
<dbReference type="AlphaFoldDB" id="A0A1Q4V7Q8"/>
<reference evidence="2 3" key="1">
    <citation type="submission" date="2015-06" db="EMBL/GenBank/DDBJ databases">
        <title>Cloning and characterization of the uncialamcin biosynthetic gene cluster.</title>
        <authorList>
            <person name="Yan X."/>
            <person name="Huang T."/>
            <person name="Ge H."/>
            <person name="Shen B."/>
        </authorList>
    </citation>
    <scope>NUCLEOTIDE SEQUENCE [LARGE SCALE GENOMIC DNA]</scope>
    <source>
        <strain evidence="2 3">DCA2648</strain>
    </source>
</reference>
<feature type="domain" description="SnoaL-like" evidence="1">
    <location>
        <begin position="13"/>
        <end position="121"/>
    </location>
</feature>
<dbReference type="Pfam" id="PF12680">
    <property type="entry name" value="SnoaL_2"/>
    <property type="match status" value="1"/>
</dbReference>
<dbReference type="PANTHER" id="PTHR41252:SF1">
    <property type="entry name" value="BLR2505 PROTEIN"/>
    <property type="match status" value="1"/>
</dbReference>
<name>A0A1Q4V7Q8_9ACTN</name>
<sequence length="139" mass="15195">MTTTVTAREAATALFDQLFSGAAPNELAERFDESVDWFIPGHTAVVPWIGRKVGRAGVAEFYAQLGQGAKVEEFKVDTVIGDGDRCVVLGSLRTTILATGRDIETDFAFDIEVRDGLITRYRMFEDSWAVAAAFEPKAS</sequence>
<dbReference type="PANTHER" id="PTHR41252">
    <property type="entry name" value="BLR2505 PROTEIN"/>
    <property type="match status" value="1"/>
</dbReference>
<keyword evidence="3" id="KW-1185">Reference proteome</keyword>
<organism evidence="2 3">
    <name type="scientific">Streptomyces uncialis</name>
    <dbReference type="NCBI Taxonomy" id="1048205"/>
    <lineage>
        <taxon>Bacteria</taxon>
        <taxon>Bacillati</taxon>
        <taxon>Actinomycetota</taxon>
        <taxon>Actinomycetes</taxon>
        <taxon>Kitasatosporales</taxon>
        <taxon>Streptomycetaceae</taxon>
        <taxon>Streptomyces</taxon>
    </lineage>
</organism>
<comment type="caution">
    <text evidence="2">The sequence shown here is derived from an EMBL/GenBank/DDBJ whole genome shotgun (WGS) entry which is preliminary data.</text>
</comment>
<dbReference type="RefSeq" id="WP_073788127.1">
    <property type="nucleotide sequence ID" value="NZ_LFBV01000003.1"/>
</dbReference>
<dbReference type="STRING" id="1048205.AB852_14345"/>
<dbReference type="SUPFAM" id="SSF54427">
    <property type="entry name" value="NTF2-like"/>
    <property type="match status" value="1"/>
</dbReference>